<evidence type="ECO:0000256" key="3">
    <source>
        <dbReference type="SAM" id="Phobius"/>
    </source>
</evidence>
<evidence type="ECO:0000313" key="8">
    <source>
        <dbReference type="Proteomes" id="UP000078113"/>
    </source>
</evidence>
<reference evidence="7" key="2">
    <citation type="journal article" date="2019" name="IMA Fungus">
        <title>Genome sequencing and comparison of five Tilletia species to identify candidate genes for the detection of regulated species infecting wheat.</title>
        <authorList>
            <person name="Nguyen H.D.T."/>
            <person name="Sultana T."/>
            <person name="Kesanakurti P."/>
            <person name="Hambleton S."/>
        </authorList>
    </citation>
    <scope>NUCLEOTIDE SEQUENCE</scope>
    <source>
        <strain evidence="7">DAOMC 236422</strain>
    </source>
</reference>
<dbReference type="InterPro" id="IPR015202">
    <property type="entry name" value="GO-like_E_set"/>
</dbReference>
<dbReference type="InterPro" id="IPR011043">
    <property type="entry name" value="Gal_Oxase/kelch_b-propeller"/>
</dbReference>
<evidence type="ECO:0000313" key="7">
    <source>
        <dbReference type="EMBL" id="KAE8268397.1"/>
    </source>
</evidence>
<feature type="region of interest" description="Disordered" evidence="2">
    <location>
        <begin position="793"/>
        <end position="882"/>
    </location>
</feature>
<name>A0A8X7N8C8_9BASI</name>
<evidence type="ECO:0000256" key="1">
    <source>
        <dbReference type="ARBA" id="ARBA00022729"/>
    </source>
</evidence>
<evidence type="ECO:0000259" key="5">
    <source>
        <dbReference type="Pfam" id="PF07250"/>
    </source>
</evidence>
<dbReference type="EMBL" id="LWDG02000154">
    <property type="protein sequence ID" value="KAE8268397.1"/>
    <property type="molecule type" value="Genomic_DNA"/>
</dbReference>
<evidence type="ECO:0000256" key="4">
    <source>
        <dbReference type="SAM" id="SignalP"/>
    </source>
</evidence>
<dbReference type="Pfam" id="PF07250">
    <property type="entry name" value="Glyoxal_oxid_N"/>
    <property type="match status" value="1"/>
</dbReference>
<comment type="caution">
    <text evidence="7">The sequence shown here is derived from an EMBL/GenBank/DDBJ whole genome shotgun (WGS) entry which is preliminary data.</text>
</comment>
<keyword evidence="1 4" id="KW-0732">Signal</keyword>
<keyword evidence="3" id="KW-0812">Transmembrane</keyword>
<dbReference type="Gene3D" id="2.130.10.80">
    <property type="entry name" value="Galactose oxidase/kelch, beta-propeller"/>
    <property type="match status" value="1"/>
</dbReference>
<dbReference type="PANTHER" id="PTHR32208:SF21">
    <property type="entry name" value="LOW QUALITY PROTEIN: ALDEHYDE OXIDASE GLOX-LIKE"/>
    <property type="match status" value="1"/>
</dbReference>
<dbReference type="Gene3D" id="2.60.40.10">
    <property type="entry name" value="Immunoglobulins"/>
    <property type="match status" value="1"/>
</dbReference>
<evidence type="ECO:0000256" key="2">
    <source>
        <dbReference type="SAM" id="MobiDB-lite"/>
    </source>
</evidence>
<evidence type="ECO:0000259" key="6">
    <source>
        <dbReference type="Pfam" id="PF09118"/>
    </source>
</evidence>
<keyword evidence="3" id="KW-1133">Transmembrane helix</keyword>
<dbReference type="CDD" id="cd02851">
    <property type="entry name" value="E_set_GO_C"/>
    <property type="match status" value="1"/>
</dbReference>
<dbReference type="InterPro" id="IPR013783">
    <property type="entry name" value="Ig-like_fold"/>
</dbReference>
<feature type="domain" description="Glyoxal oxidase N-terminal" evidence="5">
    <location>
        <begin position="243"/>
        <end position="534"/>
    </location>
</feature>
<evidence type="ECO:0008006" key="9">
    <source>
        <dbReference type="Google" id="ProtNLM"/>
    </source>
</evidence>
<sequence>MRPSSFRPFRTVAAATTATLAILPHLVSPALAADCTYGDKRCAGKYQVINTDSIASAMMMGLVNQNTVWILDKTEGNPRRRSDGRPYWASFLDLTTNRVYPADTTTNAFCAGGTTLGNGTWLVAGGNQPVDQGGVPTNVVGPSGVYQDGDGRKAVRILEPNNFAANSSQLTWIDNYTPNATNNHFGAGLQMQSWRWYPGVEPLADGSAVLIGGANNGGYINRNFPNTDPAFAYPAGQFGNLDGENLYYGGANPTYEFWPAQGELRIVQFMNKTSGLNMYAHTFLMPDGRIFMQANYSTTLWDPINNVEDPLPDMPDQIIRVYPASGATAMLPLTPDNGYTPTILFCGGTYLSDDAWGDYTSPRTNVLNIDASNDCSSITPVDSNGNKDPNADYVREEKMPGGRTMGNAIHLPDGTLVILNGAHKGTAGYANASFNIINAGQPGEVRTEGLAQNPAYQPLIYDPNRPLGKRLSAKGLGFSDHERLYHSSAILVPDGSVLVSGSNGHQDVAQTMPVGVTPQAFNTSYIIEKWYPPYYFETRPKVTGLPAYLPYGGKPFTVSIGADFMGQYANWRAASTKFRVIRTGFSTHAMNQGQRSLQLQSTYTVNADGSVTFSVNPMPSNPNLFAPGPAMLFADVDGIPSIGQFVQVGWTSNNSPGPVPRVFPNATLSRLPAAINNTQYNEIPPEALGGGGFSLMKIIIIAAVGGAAVLLLLLGFFCWRRRRAGAMAGSGGKRSKMPTGYAPTPGGAWQPGKGSMMGGAAAGGGPDYAFVPPQHGQFRGSMGTFDSFKMQDVGNGGSSSPHAGPHGGAMHGDNGTYFDYPRRNNGGTSPLPMRSPLGRYDDAGAAGAMGSPAYSARELPSDHDRSATPRIGSAGSMTGPGGAKAAQEAALLSPYGYQPYEDGYQQPDAYGGGGAARPAVAAAAPPHVAPAAGFANQSLMTPSASLASGQQAFQHQQAVGESPYAQSGISHGSEQAFYDASAHQANSFYGHGNGH</sequence>
<dbReference type="SUPFAM" id="SSF50965">
    <property type="entry name" value="Galactose oxidase, central domain"/>
    <property type="match status" value="1"/>
</dbReference>
<feature type="region of interest" description="Disordered" evidence="2">
    <location>
        <begin position="728"/>
        <end position="754"/>
    </location>
</feature>
<keyword evidence="3" id="KW-0472">Membrane</keyword>
<dbReference type="Proteomes" id="UP000078113">
    <property type="component" value="Unassembled WGS sequence"/>
</dbReference>
<accession>A0A8X7N8C8</accession>
<feature type="transmembrane region" description="Helical" evidence="3">
    <location>
        <begin position="698"/>
        <end position="719"/>
    </location>
</feature>
<dbReference type="PANTHER" id="PTHR32208">
    <property type="entry name" value="SECRETED PROTEIN-RELATED"/>
    <property type="match status" value="1"/>
</dbReference>
<gene>
    <name evidence="7" type="ORF">A4X09_0g3941</name>
</gene>
<keyword evidence="8" id="KW-1185">Reference proteome</keyword>
<dbReference type="InterPro" id="IPR014756">
    <property type="entry name" value="Ig_E-set"/>
</dbReference>
<feature type="chain" id="PRO_5036490409" description="Glyoxal oxidase" evidence="4">
    <location>
        <begin position="33"/>
        <end position="995"/>
    </location>
</feature>
<proteinExistence type="predicted"/>
<reference evidence="7" key="1">
    <citation type="submission" date="2016-04" db="EMBL/GenBank/DDBJ databases">
        <authorList>
            <person name="Nguyen H.D."/>
            <person name="Samba Siva P."/>
            <person name="Cullis J."/>
            <person name="Levesque C.A."/>
            <person name="Hambleton S."/>
        </authorList>
    </citation>
    <scope>NUCLEOTIDE SEQUENCE</scope>
    <source>
        <strain evidence="7">DAOMC 236422</strain>
    </source>
</reference>
<dbReference type="InterPro" id="IPR009880">
    <property type="entry name" value="Glyoxal_oxidase_N"/>
</dbReference>
<feature type="domain" description="Galactose oxidase-like Early set" evidence="6">
    <location>
        <begin position="539"/>
        <end position="648"/>
    </location>
</feature>
<protein>
    <recommendedName>
        <fullName evidence="9">Glyoxal oxidase</fullName>
    </recommendedName>
</protein>
<dbReference type="InterPro" id="IPR037293">
    <property type="entry name" value="Gal_Oxidase_central_sf"/>
</dbReference>
<organism evidence="7 8">
    <name type="scientific">Tilletia walkeri</name>
    <dbReference type="NCBI Taxonomy" id="117179"/>
    <lineage>
        <taxon>Eukaryota</taxon>
        <taxon>Fungi</taxon>
        <taxon>Dikarya</taxon>
        <taxon>Basidiomycota</taxon>
        <taxon>Ustilaginomycotina</taxon>
        <taxon>Exobasidiomycetes</taxon>
        <taxon>Tilletiales</taxon>
        <taxon>Tilletiaceae</taxon>
        <taxon>Tilletia</taxon>
    </lineage>
</organism>
<dbReference type="Pfam" id="PF09118">
    <property type="entry name" value="GO-like_E_set"/>
    <property type="match status" value="1"/>
</dbReference>
<dbReference type="SUPFAM" id="SSF81296">
    <property type="entry name" value="E set domains"/>
    <property type="match status" value="1"/>
</dbReference>
<feature type="signal peptide" evidence="4">
    <location>
        <begin position="1"/>
        <end position="32"/>
    </location>
</feature>
<dbReference type="AlphaFoldDB" id="A0A8X7N8C8"/>